<protein>
    <submittedName>
        <fullName evidence="1">Uncharacterized protein</fullName>
    </submittedName>
</protein>
<dbReference type="AlphaFoldDB" id="A0A2I2Z532"/>
<name>A0A2I2Z532_GORGO</name>
<proteinExistence type="predicted"/>
<evidence type="ECO:0000313" key="1">
    <source>
        <dbReference type="Ensembl" id="ENSGGOP00000042115.1"/>
    </source>
</evidence>
<dbReference type="InParanoid" id="A0A2I2Z532"/>
<sequence length="81" mass="8820">MVPSKGLCCHSCGDCRRHTCSGGTGWVELDDQILEFGKPGIVAVNEAGESAGPQMEEMPLLETSRFSVIRQRKRNPSSGRQ</sequence>
<dbReference type="Proteomes" id="UP000001519">
    <property type="component" value="Chromosome 17"/>
</dbReference>
<reference evidence="1 2" key="2">
    <citation type="journal article" date="2012" name="Nature">
        <title>Insights into hominid evolution from the gorilla genome sequence.</title>
        <authorList>
            <person name="Scally A."/>
            <person name="Dutheil J.Y."/>
            <person name="Hillier L.W."/>
            <person name="Jordan G.E."/>
            <person name="Goodhead I."/>
            <person name="Herrero J."/>
            <person name="Hobolth A."/>
            <person name="Lappalainen T."/>
            <person name="Mailund T."/>
            <person name="Marques-Bonet T."/>
            <person name="McCarthy S."/>
            <person name="Montgomery S.H."/>
            <person name="Schwalie P.C."/>
            <person name="Tang Y.A."/>
            <person name="Ward M.C."/>
            <person name="Xue Y."/>
            <person name="Yngvadottir B."/>
            <person name="Alkan C."/>
            <person name="Andersen L.N."/>
            <person name="Ayub Q."/>
            <person name="Ball E.V."/>
            <person name="Beal K."/>
            <person name="Bradley B.J."/>
            <person name="Chen Y."/>
            <person name="Clee C.M."/>
            <person name="Fitzgerald S."/>
            <person name="Graves T.A."/>
            <person name="Gu Y."/>
            <person name="Heath P."/>
            <person name="Heger A."/>
            <person name="Karakoc E."/>
            <person name="Kolb-Kokocinski A."/>
            <person name="Laird G.K."/>
            <person name="Lunter G."/>
            <person name="Meader S."/>
            <person name="Mort M."/>
            <person name="Mullikin J.C."/>
            <person name="Munch K."/>
            <person name="O'Connor T.D."/>
            <person name="Phillips A.D."/>
            <person name="Prado-Martinez J."/>
            <person name="Rogers A.S."/>
            <person name="Sajjadian S."/>
            <person name="Schmidt D."/>
            <person name="Shaw K."/>
            <person name="Simpson J.T."/>
            <person name="Stenson P.D."/>
            <person name="Turner D.J."/>
            <person name="Vigilant L."/>
            <person name="Vilella A.J."/>
            <person name="Whitener W."/>
            <person name="Zhu B."/>
            <person name="Cooper D.N."/>
            <person name="de Jong P."/>
            <person name="Dermitzakis E.T."/>
            <person name="Eichler E.E."/>
            <person name="Flicek P."/>
            <person name="Goldman N."/>
            <person name="Mundy N.I."/>
            <person name="Ning Z."/>
            <person name="Odom D.T."/>
            <person name="Ponting C.P."/>
            <person name="Quail M.A."/>
            <person name="Ryder O.A."/>
            <person name="Searle S.M."/>
            <person name="Warren W.C."/>
            <person name="Wilson R.K."/>
            <person name="Schierup M.H."/>
            <person name="Rogers J."/>
            <person name="Tyler-Smith C."/>
            <person name="Durbin R."/>
        </authorList>
    </citation>
    <scope>NUCLEOTIDE SEQUENCE [LARGE SCALE GENOMIC DNA]</scope>
</reference>
<keyword evidence="2" id="KW-1185">Reference proteome</keyword>
<dbReference type="EMBL" id="CABD030104264">
    <property type="status" value="NOT_ANNOTATED_CDS"/>
    <property type="molecule type" value="Genomic_DNA"/>
</dbReference>
<dbReference type="Bgee" id="ENSGGOG00000043029">
    <property type="expression patterns" value="Expressed in heart and 3 other cell types or tissues"/>
</dbReference>
<evidence type="ECO:0000313" key="2">
    <source>
        <dbReference type="Proteomes" id="UP000001519"/>
    </source>
</evidence>
<dbReference type="Ensembl" id="ENSGGOT00000049180.1">
    <property type="protein sequence ID" value="ENSGGOP00000042115.1"/>
    <property type="gene ID" value="ENSGGOG00000043029.1"/>
</dbReference>
<accession>A0A2I2Z532</accession>
<reference evidence="1" key="3">
    <citation type="submission" date="2025-08" db="UniProtKB">
        <authorList>
            <consortium name="Ensembl"/>
        </authorList>
    </citation>
    <scope>IDENTIFICATION</scope>
</reference>
<reference evidence="2" key="1">
    <citation type="submission" date="2011-05" db="EMBL/GenBank/DDBJ databases">
        <title>Insights into the evolution of the great apes provided by the gorilla genome.</title>
        <authorList>
            <person name="Scally A."/>
        </authorList>
    </citation>
    <scope>NUCLEOTIDE SEQUENCE [LARGE SCALE GENOMIC DNA]</scope>
</reference>
<reference evidence="1" key="4">
    <citation type="submission" date="2025-09" db="UniProtKB">
        <authorList>
            <consortium name="Ensembl"/>
        </authorList>
    </citation>
    <scope>IDENTIFICATION</scope>
</reference>
<organism evidence="1 2">
    <name type="scientific">Gorilla gorilla gorilla</name>
    <name type="common">Western lowland gorilla</name>
    <dbReference type="NCBI Taxonomy" id="9595"/>
    <lineage>
        <taxon>Eukaryota</taxon>
        <taxon>Metazoa</taxon>
        <taxon>Chordata</taxon>
        <taxon>Craniata</taxon>
        <taxon>Vertebrata</taxon>
        <taxon>Euteleostomi</taxon>
        <taxon>Mammalia</taxon>
        <taxon>Eutheria</taxon>
        <taxon>Euarchontoglires</taxon>
        <taxon>Primates</taxon>
        <taxon>Haplorrhini</taxon>
        <taxon>Catarrhini</taxon>
        <taxon>Hominidae</taxon>
        <taxon>Gorilla</taxon>
    </lineage>
</organism>
<dbReference type="GeneTree" id="ENSGT00910000148565"/>